<dbReference type="PROSITE" id="PS51649">
    <property type="entry name" value="NPH3"/>
    <property type="match status" value="1"/>
</dbReference>
<evidence type="ECO:0000256" key="1">
    <source>
        <dbReference type="ARBA" id="ARBA00004906"/>
    </source>
</evidence>
<sequence length="616" mass="68840">MFENTFPSLKRSTSPNFCSPINKRIDFAGDITVIVDGQPFLLHKFPLATRCGRICKMLADSPDLDKLDLSDVPGGTQTFDLAVNFCYGTNFEINTANVVHLHCISEYLEMTEDYKEDNLISRTETYLKDIVAQNLEKSIEVLCASESLLPIAEEVGVVSRCIDAIALNASKEQLVSGLARLDCEGGSGKLKMGCQDWWVEDLSSLRIDMYQRVIAAMRKTGVRSDSITTSLMHYAQNSLKAVGHGKVWDPLREHSDTGTVIENEQRTIVETLVSLLSTEKIVSVPLSFLFGMLRIAIILDASLGCRLELERRIGFQLDMVSLDDLLIPSLTTGECFFDVDTVHRILVNFLQRIEEEDDEDSSQSGYESDDHSLPSHGSVLKVGRLIEGYLAEIATDPYLKVQKFITIIELLPDYARVVDDGLYRAIDIYLKAHPSMTESECKKLCKLIDCQKLSQQAASHAAQNDRLPVHIALRVLYFEQIRLKEALNGNPVNGDFSFSQKISSGVPSTAVSPRDNYASLRRENRELKLEIARLRVRLSDLEKEQVSMKQGMLRGEKSDHGRAFFSTISRGIGRMGFFGTAVSGGGGGDQRKFTRKKSSGREHDAKGRRRHMHLNA</sequence>
<feature type="compositionally biased region" description="Basic residues" evidence="5">
    <location>
        <begin position="606"/>
        <end position="616"/>
    </location>
</feature>
<keyword evidence="9" id="KW-1185">Reference proteome</keyword>
<evidence type="ECO:0000259" key="7">
    <source>
        <dbReference type="PROSITE" id="PS51649"/>
    </source>
</evidence>
<organism evidence="8 9">
    <name type="scientific">Acorus calamus</name>
    <name type="common">Sweet flag</name>
    <dbReference type="NCBI Taxonomy" id="4465"/>
    <lineage>
        <taxon>Eukaryota</taxon>
        <taxon>Viridiplantae</taxon>
        <taxon>Streptophyta</taxon>
        <taxon>Embryophyta</taxon>
        <taxon>Tracheophyta</taxon>
        <taxon>Spermatophyta</taxon>
        <taxon>Magnoliopsida</taxon>
        <taxon>Liliopsida</taxon>
        <taxon>Acoraceae</taxon>
        <taxon>Acorus</taxon>
    </lineage>
</organism>
<accession>A0AAV9CCB8</accession>
<protein>
    <submittedName>
        <fullName evidence="8">BTB/POZ domain-containing protein</fullName>
    </submittedName>
</protein>
<dbReference type="PANTHER" id="PTHR32370">
    <property type="entry name" value="OS12G0117600 PROTEIN"/>
    <property type="match status" value="1"/>
</dbReference>
<keyword evidence="4" id="KW-0175">Coiled coil</keyword>
<comment type="caution">
    <text evidence="8">The sequence shown here is derived from an EMBL/GenBank/DDBJ whole genome shotgun (WGS) entry which is preliminary data.</text>
</comment>
<name>A0AAV9CCB8_ACOCL</name>
<dbReference type="InterPro" id="IPR043454">
    <property type="entry name" value="NPH3/RPT2-like"/>
</dbReference>
<evidence type="ECO:0000256" key="3">
    <source>
        <dbReference type="PROSITE-ProRule" id="PRU00982"/>
    </source>
</evidence>
<keyword evidence="2" id="KW-0833">Ubl conjugation pathway</keyword>
<reference evidence="8" key="1">
    <citation type="journal article" date="2023" name="Nat. Commun.">
        <title>Diploid and tetraploid genomes of Acorus and the evolution of monocots.</title>
        <authorList>
            <person name="Ma L."/>
            <person name="Liu K.W."/>
            <person name="Li Z."/>
            <person name="Hsiao Y.Y."/>
            <person name="Qi Y."/>
            <person name="Fu T."/>
            <person name="Tang G.D."/>
            <person name="Zhang D."/>
            <person name="Sun W.H."/>
            <person name="Liu D.K."/>
            <person name="Li Y."/>
            <person name="Chen G.Z."/>
            <person name="Liu X.D."/>
            <person name="Liao X.Y."/>
            <person name="Jiang Y.T."/>
            <person name="Yu X."/>
            <person name="Hao Y."/>
            <person name="Huang J."/>
            <person name="Zhao X.W."/>
            <person name="Ke S."/>
            <person name="Chen Y.Y."/>
            <person name="Wu W.L."/>
            <person name="Hsu J.L."/>
            <person name="Lin Y.F."/>
            <person name="Huang M.D."/>
            <person name="Li C.Y."/>
            <person name="Huang L."/>
            <person name="Wang Z.W."/>
            <person name="Zhao X."/>
            <person name="Zhong W.Y."/>
            <person name="Peng D.H."/>
            <person name="Ahmad S."/>
            <person name="Lan S."/>
            <person name="Zhang J.S."/>
            <person name="Tsai W.C."/>
            <person name="Van de Peer Y."/>
            <person name="Liu Z.J."/>
        </authorList>
    </citation>
    <scope>NUCLEOTIDE SEQUENCE</scope>
    <source>
        <strain evidence="8">CP</strain>
    </source>
</reference>
<feature type="coiled-coil region" evidence="4">
    <location>
        <begin position="517"/>
        <end position="544"/>
    </location>
</feature>
<comment type="pathway">
    <text evidence="1">Protein modification; protein ubiquitination.</text>
</comment>
<dbReference type="Pfam" id="PF03000">
    <property type="entry name" value="NPH3"/>
    <property type="match status" value="1"/>
</dbReference>
<dbReference type="PROSITE" id="PS50097">
    <property type="entry name" value="BTB"/>
    <property type="match status" value="1"/>
</dbReference>
<dbReference type="InterPro" id="IPR000210">
    <property type="entry name" value="BTB/POZ_dom"/>
</dbReference>
<feature type="domain" description="BTB" evidence="6">
    <location>
        <begin position="29"/>
        <end position="95"/>
    </location>
</feature>
<dbReference type="SUPFAM" id="SSF54695">
    <property type="entry name" value="POZ domain"/>
    <property type="match status" value="1"/>
</dbReference>
<dbReference type="Gene3D" id="3.30.710.10">
    <property type="entry name" value="Potassium Channel Kv1.1, Chain A"/>
    <property type="match status" value="1"/>
</dbReference>
<feature type="region of interest" description="Disordered" evidence="5">
    <location>
        <begin position="356"/>
        <end position="375"/>
    </location>
</feature>
<evidence type="ECO:0000259" key="6">
    <source>
        <dbReference type="PROSITE" id="PS50097"/>
    </source>
</evidence>
<feature type="domain" description="NPH3" evidence="7">
    <location>
        <begin position="196"/>
        <end position="482"/>
    </location>
</feature>
<evidence type="ECO:0000256" key="5">
    <source>
        <dbReference type="SAM" id="MobiDB-lite"/>
    </source>
</evidence>
<evidence type="ECO:0000313" key="8">
    <source>
        <dbReference type="EMBL" id="KAK1286545.1"/>
    </source>
</evidence>
<evidence type="ECO:0000313" key="9">
    <source>
        <dbReference type="Proteomes" id="UP001180020"/>
    </source>
</evidence>
<dbReference type="AlphaFoldDB" id="A0AAV9CCB8"/>
<reference evidence="8" key="2">
    <citation type="submission" date="2023-06" db="EMBL/GenBank/DDBJ databases">
        <authorList>
            <person name="Ma L."/>
            <person name="Liu K.-W."/>
            <person name="Li Z."/>
            <person name="Hsiao Y.-Y."/>
            <person name="Qi Y."/>
            <person name="Fu T."/>
            <person name="Tang G."/>
            <person name="Zhang D."/>
            <person name="Sun W.-H."/>
            <person name="Liu D.-K."/>
            <person name="Li Y."/>
            <person name="Chen G.-Z."/>
            <person name="Liu X.-D."/>
            <person name="Liao X.-Y."/>
            <person name="Jiang Y.-T."/>
            <person name="Yu X."/>
            <person name="Hao Y."/>
            <person name="Huang J."/>
            <person name="Zhao X.-W."/>
            <person name="Ke S."/>
            <person name="Chen Y.-Y."/>
            <person name="Wu W.-L."/>
            <person name="Hsu J.-L."/>
            <person name="Lin Y.-F."/>
            <person name="Huang M.-D."/>
            <person name="Li C.-Y."/>
            <person name="Huang L."/>
            <person name="Wang Z.-W."/>
            <person name="Zhao X."/>
            <person name="Zhong W.-Y."/>
            <person name="Peng D.-H."/>
            <person name="Ahmad S."/>
            <person name="Lan S."/>
            <person name="Zhang J.-S."/>
            <person name="Tsai W.-C."/>
            <person name="Van De Peer Y."/>
            <person name="Liu Z.-J."/>
        </authorList>
    </citation>
    <scope>NUCLEOTIDE SEQUENCE</scope>
    <source>
        <strain evidence="8">CP</strain>
        <tissue evidence="8">Leaves</tissue>
    </source>
</reference>
<gene>
    <name evidence="8" type="ORF">QJS10_CPB20g00071</name>
</gene>
<dbReference type="Proteomes" id="UP001180020">
    <property type="component" value="Unassembled WGS sequence"/>
</dbReference>
<dbReference type="InterPro" id="IPR027356">
    <property type="entry name" value="NPH3_dom"/>
</dbReference>
<comment type="similarity">
    <text evidence="3">Belongs to the NPH3 family.</text>
</comment>
<dbReference type="EMBL" id="JAUJYO010000020">
    <property type="protein sequence ID" value="KAK1286545.1"/>
    <property type="molecule type" value="Genomic_DNA"/>
</dbReference>
<proteinExistence type="inferred from homology"/>
<evidence type="ECO:0000256" key="2">
    <source>
        <dbReference type="ARBA" id="ARBA00022786"/>
    </source>
</evidence>
<feature type="region of interest" description="Disordered" evidence="5">
    <location>
        <begin position="581"/>
        <end position="616"/>
    </location>
</feature>
<dbReference type="InterPro" id="IPR011333">
    <property type="entry name" value="SKP1/BTB/POZ_sf"/>
</dbReference>
<evidence type="ECO:0000256" key="4">
    <source>
        <dbReference type="SAM" id="Coils"/>
    </source>
</evidence>